<gene>
    <name evidence="1" type="ORF">HMPREF0731_0752</name>
</gene>
<feature type="non-terminal residue" evidence="1">
    <location>
        <position position="42"/>
    </location>
</feature>
<dbReference type="AlphaFoldDB" id="D5RI42"/>
<evidence type="ECO:0000313" key="2">
    <source>
        <dbReference type="Proteomes" id="UP000005324"/>
    </source>
</evidence>
<protein>
    <submittedName>
        <fullName evidence="1">Uncharacterized protein</fullName>
    </submittedName>
</protein>
<dbReference type="EMBL" id="ADVL01000130">
    <property type="protein sequence ID" value="EFH13028.1"/>
    <property type="molecule type" value="Genomic_DNA"/>
</dbReference>
<proteinExistence type="predicted"/>
<evidence type="ECO:0000313" key="1">
    <source>
        <dbReference type="EMBL" id="EFH13028.1"/>
    </source>
</evidence>
<dbReference type="HOGENOM" id="CLU_3262719_0_0_5"/>
<accession>D5RI42</accession>
<organism evidence="1 2">
    <name type="scientific">Pseudoroseomonas cervicalis ATCC 49957</name>
    <dbReference type="NCBI Taxonomy" id="525371"/>
    <lineage>
        <taxon>Bacteria</taxon>
        <taxon>Pseudomonadati</taxon>
        <taxon>Pseudomonadota</taxon>
        <taxon>Alphaproteobacteria</taxon>
        <taxon>Acetobacterales</taxon>
        <taxon>Roseomonadaceae</taxon>
        <taxon>Roseomonas</taxon>
    </lineage>
</organism>
<name>D5RI42_9PROT</name>
<dbReference type="Proteomes" id="UP000005324">
    <property type="component" value="Unassembled WGS sequence"/>
</dbReference>
<keyword evidence="2" id="KW-1185">Reference proteome</keyword>
<reference evidence="1 2" key="1">
    <citation type="submission" date="2010-04" db="EMBL/GenBank/DDBJ databases">
        <authorList>
            <person name="Qin X."/>
            <person name="Bachman B."/>
            <person name="Battles P."/>
            <person name="Bell A."/>
            <person name="Bess C."/>
            <person name="Bickham C."/>
            <person name="Chaboub L."/>
            <person name="Chen D."/>
            <person name="Coyle M."/>
            <person name="Deiros D.R."/>
            <person name="Dinh H."/>
            <person name="Forbes L."/>
            <person name="Fowler G."/>
            <person name="Francisco L."/>
            <person name="Fu Q."/>
            <person name="Gubbala S."/>
            <person name="Hale W."/>
            <person name="Han Y."/>
            <person name="Hemphill L."/>
            <person name="Highlander S.K."/>
            <person name="Hirani K."/>
            <person name="Hogues M."/>
            <person name="Jackson L."/>
            <person name="Jakkamsetti A."/>
            <person name="Javaid M."/>
            <person name="Jiang H."/>
            <person name="Korchina V."/>
            <person name="Kovar C."/>
            <person name="Lara F."/>
            <person name="Lee S."/>
            <person name="Mata R."/>
            <person name="Mathew T."/>
            <person name="Moen C."/>
            <person name="Morales K."/>
            <person name="Munidasa M."/>
            <person name="Nazareth L."/>
            <person name="Ngo R."/>
            <person name="Nguyen L."/>
            <person name="Okwuonu G."/>
            <person name="Ongeri F."/>
            <person name="Patil S."/>
            <person name="Petrosino J."/>
            <person name="Pham C."/>
            <person name="Pham P."/>
            <person name="Pu L.-L."/>
            <person name="Puazo M."/>
            <person name="Raj R."/>
            <person name="Reid J."/>
            <person name="Rouhana J."/>
            <person name="Saada N."/>
            <person name="Shang Y."/>
            <person name="Simmons D."/>
            <person name="Thornton R."/>
            <person name="Warren J."/>
            <person name="Weissenberger G."/>
            <person name="Zhang J."/>
            <person name="Zhang L."/>
            <person name="Zhou C."/>
            <person name="Zhu D."/>
            <person name="Muzny D."/>
            <person name="Worley K."/>
            <person name="Gibbs R."/>
        </authorList>
    </citation>
    <scope>NUCLEOTIDE SEQUENCE [LARGE SCALE GENOMIC DNA]</scope>
    <source>
        <strain evidence="1 2">ATCC 49957</strain>
    </source>
</reference>
<comment type="caution">
    <text evidence="1">The sequence shown here is derived from an EMBL/GenBank/DDBJ whole genome shotgun (WGS) entry which is preliminary data.</text>
</comment>
<sequence length="42" mass="4027">MTPGPQDVANLLGGLVLLAGFALLTARALPALVAALAAQGGL</sequence>